<sequence length="215" mass="23087">MRVEPVTEGVLVDRVVDLVLGFRRRDRATGPDGAVRLLVDGHPSARPEALADLLVAPLRAAGRPVARVRVQDFWRPASLRLEHGREDPDALLDAWIDVAGLNREVLDAVGPGGSGRYLPSLRDPATSRSTRAGFVAAEPGLVVVLDGALALGRGLAVDLSVHLALRAPTLARRTAAEDAWTLDAYARYEREVCPADVADVVARVDDARHPALVVR</sequence>
<keyword evidence="1" id="KW-0418">Kinase</keyword>
<dbReference type="Gene3D" id="3.40.50.300">
    <property type="entry name" value="P-loop containing nucleotide triphosphate hydrolases"/>
    <property type="match status" value="1"/>
</dbReference>
<organism evidence="1 2">
    <name type="scientific">Cellulosimicrobium funkei</name>
    <dbReference type="NCBI Taxonomy" id="264251"/>
    <lineage>
        <taxon>Bacteria</taxon>
        <taxon>Bacillati</taxon>
        <taxon>Actinomycetota</taxon>
        <taxon>Actinomycetes</taxon>
        <taxon>Micrococcales</taxon>
        <taxon>Promicromonosporaceae</taxon>
        <taxon>Cellulosimicrobium</taxon>
    </lineage>
</organism>
<evidence type="ECO:0000313" key="2">
    <source>
        <dbReference type="Proteomes" id="UP000035265"/>
    </source>
</evidence>
<dbReference type="RefSeq" id="WP_052877337.1">
    <property type="nucleotide sequence ID" value="NZ_JNBQ01000001.1"/>
</dbReference>
<dbReference type="Proteomes" id="UP000035265">
    <property type="component" value="Unassembled WGS sequence"/>
</dbReference>
<comment type="caution">
    <text evidence="1">The sequence shown here is derived from an EMBL/GenBank/DDBJ whole genome shotgun (WGS) entry which is preliminary data.</text>
</comment>
<gene>
    <name evidence="1" type="ORF">FB00_01035</name>
</gene>
<proteinExistence type="predicted"/>
<dbReference type="InterPro" id="IPR027417">
    <property type="entry name" value="P-loop_NTPase"/>
</dbReference>
<reference evidence="1 2" key="1">
    <citation type="submission" date="2014-05" db="EMBL/GenBank/DDBJ databases">
        <title>Cellulosimicrobium funkei U11 genome.</title>
        <authorList>
            <person name="Hu C."/>
            <person name="Gong Y."/>
            <person name="Wan W."/>
            <person name="Jiang M."/>
        </authorList>
    </citation>
    <scope>NUCLEOTIDE SEQUENCE [LARGE SCALE GENOMIC DNA]</scope>
    <source>
        <strain evidence="1 2">U11</strain>
    </source>
</reference>
<dbReference type="AlphaFoldDB" id="A0A0H2KX70"/>
<dbReference type="GO" id="GO:0016301">
    <property type="term" value="F:kinase activity"/>
    <property type="evidence" value="ECO:0007669"/>
    <property type="project" value="UniProtKB-KW"/>
</dbReference>
<keyword evidence="1" id="KW-0808">Transferase</keyword>
<accession>A0A0H2KX70</accession>
<dbReference type="PATRIC" id="fig|264251.5.peg.210"/>
<dbReference type="EMBL" id="JNBQ01000001">
    <property type="protein sequence ID" value="KLN36464.1"/>
    <property type="molecule type" value="Genomic_DNA"/>
</dbReference>
<evidence type="ECO:0000313" key="1">
    <source>
        <dbReference type="EMBL" id="KLN36464.1"/>
    </source>
</evidence>
<dbReference type="STRING" id="264251.FB00_01035"/>
<keyword evidence="2" id="KW-1185">Reference proteome</keyword>
<protein>
    <submittedName>
        <fullName evidence="1">Uridine kinase</fullName>
    </submittedName>
</protein>
<name>A0A0H2KX70_9MICO</name>